<sequence length="518" mass="55950">MVPNADTDSRLTFQETDEADNPTATYIFSGQDTHKSASSGGGRIDVLIDLDVKQDTTSDPSLWSIKPLVTYLSDVFLPSGYPQSVSDDYLPAIAIKYFPNNHLLSQIGLPPSILQLNSRTPLLPRSPTRYDCLSNYRVGVGNADASPTSALLLHILQDTSGRIATILFAHRVGTALEPECKTYRLAADVFNDLAMILDCLSPMVPAGVMRVSVLSTAGMLHSSQETVISLVGMLVGSVVVSHVTGFTTTWVALLTLLSLHLSLNYAAVRAVQMTSLNRQRANIVLSTLFESDTDISLTGKSITLKKESTSQPGISQHPQTGCCTVLTPAQVASQERIFHHDSALQWTSRSRISTTYLGSAEIGISLDSFFRHARRYSSQNDQRKSASFQTVIPMTRLTTLFADEPYILFLFPSTAGSTSTWHASILLKKGCTVTAQLKGWAHALLAARELSESSLSSSSKETDQAKASQDAFDVVAGVLAVLNRGDRFGGYVAALQAAGWDVDVGALETRGGRRVSLD</sequence>
<gene>
    <name evidence="7" type="ORF">N7458_007805</name>
</gene>
<dbReference type="PANTHER" id="PTHR12770:SF31">
    <property type="entry name" value="RUS FAMILY MEMBER 1"/>
    <property type="match status" value="1"/>
</dbReference>
<reference evidence="7" key="1">
    <citation type="submission" date="2022-12" db="EMBL/GenBank/DDBJ databases">
        <authorList>
            <person name="Petersen C."/>
        </authorList>
    </citation>
    <scope>NUCLEOTIDE SEQUENCE</scope>
    <source>
        <strain evidence="7">IBT 16125</strain>
    </source>
</reference>
<evidence type="ECO:0000256" key="1">
    <source>
        <dbReference type="ARBA" id="ARBA00004370"/>
    </source>
</evidence>
<evidence type="ECO:0000256" key="5">
    <source>
        <dbReference type="ARBA" id="ARBA00023136"/>
    </source>
</evidence>
<keyword evidence="5" id="KW-0472">Membrane</keyword>
<evidence type="ECO:0000313" key="7">
    <source>
        <dbReference type="EMBL" id="KAJ5443933.1"/>
    </source>
</evidence>
<evidence type="ECO:0000256" key="3">
    <source>
        <dbReference type="ARBA" id="ARBA00022692"/>
    </source>
</evidence>
<dbReference type="InterPro" id="IPR054549">
    <property type="entry name" value="UVB_sens_RUS_dom"/>
</dbReference>
<dbReference type="Proteomes" id="UP001213681">
    <property type="component" value="Unassembled WGS sequence"/>
</dbReference>
<organism evidence="7 8">
    <name type="scientific">Penicillium daleae</name>
    <dbReference type="NCBI Taxonomy" id="63821"/>
    <lineage>
        <taxon>Eukaryota</taxon>
        <taxon>Fungi</taxon>
        <taxon>Dikarya</taxon>
        <taxon>Ascomycota</taxon>
        <taxon>Pezizomycotina</taxon>
        <taxon>Eurotiomycetes</taxon>
        <taxon>Eurotiomycetidae</taxon>
        <taxon>Eurotiales</taxon>
        <taxon>Aspergillaceae</taxon>
        <taxon>Penicillium</taxon>
    </lineage>
</organism>
<evidence type="ECO:0000256" key="4">
    <source>
        <dbReference type="ARBA" id="ARBA00022989"/>
    </source>
</evidence>
<reference evidence="7" key="2">
    <citation type="journal article" date="2023" name="IMA Fungus">
        <title>Comparative genomic study of the Penicillium genus elucidates a diverse pangenome and 15 lateral gene transfer events.</title>
        <authorList>
            <person name="Petersen C."/>
            <person name="Sorensen T."/>
            <person name="Nielsen M.R."/>
            <person name="Sondergaard T.E."/>
            <person name="Sorensen J.L."/>
            <person name="Fitzpatrick D.A."/>
            <person name="Frisvad J.C."/>
            <person name="Nielsen K.L."/>
        </authorList>
    </citation>
    <scope>NUCLEOTIDE SEQUENCE</scope>
    <source>
        <strain evidence="7">IBT 16125</strain>
    </source>
</reference>
<comment type="caution">
    <text evidence="7">The sequence shown here is derived from an EMBL/GenBank/DDBJ whole genome shotgun (WGS) entry which is preliminary data.</text>
</comment>
<accession>A0AAD6C474</accession>
<keyword evidence="3" id="KW-0812">Transmembrane</keyword>
<dbReference type="AlphaFoldDB" id="A0AAD6C474"/>
<evidence type="ECO:0000259" key="6">
    <source>
        <dbReference type="Pfam" id="PF04884"/>
    </source>
</evidence>
<evidence type="ECO:0000313" key="8">
    <source>
        <dbReference type="Proteomes" id="UP001213681"/>
    </source>
</evidence>
<keyword evidence="4" id="KW-1133">Transmembrane helix</keyword>
<dbReference type="PANTHER" id="PTHR12770">
    <property type="entry name" value="RUS1 FAMILY PROTEIN C16ORF58"/>
    <property type="match status" value="1"/>
</dbReference>
<feature type="domain" description="Protein root UVB sensitive/RUS" evidence="6">
    <location>
        <begin position="67"/>
        <end position="221"/>
    </location>
</feature>
<dbReference type="GO" id="GO:0016020">
    <property type="term" value="C:membrane"/>
    <property type="evidence" value="ECO:0007669"/>
    <property type="project" value="UniProtKB-SubCell"/>
</dbReference>
<name>A0AAD6C474_9EURO</name>
<protein>
    <recommendedName>
        <fullName evidence="6">Protein root UVB sensitive/RUS domain-containing protein</fullName>
    </recommendedName>
</protein>
<keyword evidence="8" id="KW-1185">Reference proteome</keyword>
<proteinExistence type="inferred from homology"/>
<comment type="subcellular location">
    <subcellularLocation>
        <location evidence="1">Membrane</location>
    </subcellularLocation>
</comment>
<evidence type="ECO:0000256" key="2">
    <source>
        <dbReference type="ARBA" id="ARBA00007558"/>
    </source>
</evidence>
<dbReference type="EMBL" id="JAPVEA010000007">
    <property type="protein sequence ID" value="KAJ5443933.1"/>
    <property type="molecule type" value="Genomic_DNA"/>
</dbReference>
<dbReference type="InterPro" id="IPR006968">
    <property type="entry name" value="RUS_fam"/>
</dbReference>
<comment type="similarity">
    <text evidence="2">Belongs to the RUS1 family.</text>
</comment>
<feature type="domain" description="Protein root UVB sensitive/RUS" evidence="6">
    <location>
        <begin position="222"/>
        <end position="291"/>
    </location>
</feature>
<dbReference type="GeneID" id="81601430"/>
<dbReference type="RefSeq" id="XP_056764013.1">
    <property type="nucleotide sequence ID" value="XM_056911187.1"/>
</dbReference>
<dbReference type="Pfam" id="PF04884">
    <property type="entry name" value="UVB_sens_prot"/>
    <property type="match status" value="2"/>
</dbReference>